<dbReference type="InterPro" id="IPR032403">
    <property type="entry name" value="Exo84_C"/>
</dbReference>
<dbReference type="Gene3D" id="1.20.58.1210">
    <property type="entry name" value="Exo84p, N-terminal helical domain"/>
    <property type="match status" value="1"/>
</dbReference>
<evidence type="ECO:0000259" key="5">
    <source>
        <dbReference type="Pfam" id="PF16528"/>
    </source>
</evidence>
<evidence type="ECO:0000256" key="1">
    <source>
        <dbReference type="ARBA" id="ARBA00007210"/>
    </source>
</evidence>
<dbReference type="OrthoDB" id="642193at2759"/>
<dbReference type="InterPro" id="IPR033961">
    <property type="entry name" value="Exo84"/>
</dbReference>
<dbReference type="GO" id="GO:0015031">
    <property type="term" value="P:protein transport"/>
    <property type="evidence" value="ECO:0007669"/>
    <property type="project" value="UniProtKB-KW"/>
</dbReference>
<name>A0A1W4WPP4_AGRPL</name>
<dbReference type="Gene3D" id="1.20.58.1220">
    <property type="entry name" value="Exo84p, C-terminal helical domain"/>
    <property type="match status" value="1"/>
</dbReference>
<keyword evidence="6" id="KW-1185">Reference proteome</keyword>
<dbReference type="FunCoup" id="A0A1W4WPP4">
    <property type="interactions" value="1592"/>
</dbReference>
<keyword evidence="4" id="KW-0653">Protein transport</keyword>
<reference evidence="7" key="1">
    <citation type="submission" date="2025-08" db="UniProtKB">
        <authorList>
            <consortium name="RefSeq"/>
        </authorList>
    </citation>
    <scope>IDENTIFICATION</scope>
    <source>
        <tissue evidence="7">Entire body</tissue>
    </source>
</reference>
<evidence type="ECO:0000313" key="6">
    <source>
        <dbReference type="Proteomes" id="UP000192223"/>
    </source>
</evidence>
<organism evidence="6 7">
    <name type="scientific">Agrilus planipennis</name>
    <name type="common">Emerald ash borer</name>
    <name type="synonym">Agrilus marcopoli</name>
    <dbReference type="NCBI Taxonomy" id="224129"/>
    <lineage>
        <taxon>Eukaryota</taxon>
        <taxon>Metazoa</taxon>
        <taxon>Ecdysozoa</taxon>
        <taxon>Arthropoda</taxon>
        <taxon>Hexapoda</taxon>
        <taxon>Insecta</taxon>
        <taxon>Pterygota</taxon>
        <taxon>Neoptera</taxon>
        <taxon>Endopterygota</taxon>
        <taxon>Coleoptera</taxon>
        <taxon>Polyphaga</taxon>
        <taxon>Elateriformia</taxon>
        <taxon>Buprestoidea</taxon>
        <taxon>Buprestidae</taxon>
        <taxon>Agrilinae</taxon>
        <taxon>Agrilus</taxon>
    </lineage>
</organism>
<protein>
    <submittedName>
        <fullName evidence="7">Exocyst complex component 8 isoform X1</fullName>
    </submittedName>
</protein>
<evidence type="ECO:0000313" key="7">
    <source>
        <dbReference type="RefSeq" id="XP_018322010.1"/>
    </source>
</evidence>
<dbReference type="Pfam" id="PF08700">
    <property type="entry name" value="VPS51_Exo84_N"/>
    <property type="match status" value="1"/>
</dbReference>
<dbReference type="Pfam" id="PF16528">
    <property type="entry name" value="Exo84_C"/>
    <property type="match status" value="1"/>
</dbReference>
<dbReference type="SUPFAM" id="SSF50729">
    <property type="entry name" value="PH domain-like"/>
    <property type="match status" value="1"/>
</dbReference>
<dbReference type="GO" id="GO:0000145">
    <property type="term" value="C:exocyst"/>
    <property type="evidence" value="ECO:0007669"/>
    <property type="project" value="InterPro"/>
</dbReference>
<dbReference type="InterPro" id="IPR042561">
    <property type="entry name" value="Exo84_C_1"/>
</dbReference>
<sequence length="688" mass="79230">MAELTLKLLGSSDFNPEKYVRELSQNCVGGQELVRLRAKIYNLSEDTNNTLKKNVYQNYMQFIDTAKEISHLESEMYQLSHLLSEHKNLLNSVSSVSILDDNVQLRSEQDFNAKDENEEQTTNKQKISTIIEKVEGCVNFSEESTPLFLHDDDILEIDSIESTPLRRIHAYLFSEGLMITTWNANRRGPMRYKFETFYEIGSLAVVNVRDLGTVKHAFKLLAFPDTRVFQCTSNAAKKEWLDKFDQAKKSRLTQNQVRKDLTSERSPAKTVVDEVEEEIKTHPEWILESSDELEVHIAQRHFEEALNLLHKAKDYLNQYILPNNQSDPVLMDIKWKVEQKEIALTEVLMKELELKPDKSLQGGLRASRRAVRLLNKLGRSVQACELLLKLCSSIMKIQCKRVKREGSAAVYVRHLSSVVFTNMCHMTEEFLQAFPNSPGCTSAFVVWTSKELSVFTNHFVKQVFISQTSLSTLTECVILARDQCARLCDYGIDLCYQLDGTLRTPITKALHETRDKMIEAIKIKASEDRWIPTNYRSKFGLSRCLQEHAKIGLPLEDYVIGDCWLQLTSNTLAFSKLYLNLLEDCLQLQNSELTHTIDSVLFDVFQAQIRYTEQTFRNETQNEQKQFIVKNAKFLLVNVLNLSQKKYMAVYGFQSSLLKELVKEHSALLHGVTPTTRQVTKYSSNEYL</sequence>
<proteinExistence type="inferred from homology"/>
<evidence type="ECO:0000256" key="2">
    <source>
        <dbReference type="ARBA" id="ARBA00022448"/>
    </source>
</evidence>
<evidence type="ECO:0000256" key="3">
    <source>
        <dbReference type="ARBA" id="ARBA00022483"/>
    </source>
</evidence>
<accession>A0A1W4WPP4</accession>
<evidence type="ECO:0000256" key="4">
    <source>
        <dbReference type="ARBA" id="ARBA00022927"/>
    </source>
</evidence>
<dbReference type="InterPro" id="IPR016159">
    <property type="entry name" value="Cullin_repeat-like_dom_sf"/>
</dbReference>
<dbReference type="GeneID" id="108734815"/>
<comment type="similarity">
    <text evidence="1">Belongs to the EXO84 family.</text>
</comment>
<dbReference type="GO" id="GO:0006893">
    <property type="term" value="P:Golgi to plasma membrane transport"/>
    <property type="evidence" value="ECO:0007669"/>
    <property type="project" value="TreeGrafter"/>
</dbReference>
<dbReference type="PANTHER" id="PTHR21426">
    <property type="entry name" value="EXOCYST COMPLEX COMPONENT 8"/>
    <property type="match status" value="1"/>
</dbReference>
<dbReference type="InterPro" id="IPR011993">
    <property type="entry name" value="PH-like_dom_sf"/>
</dbReference>
<dbReference type="InterPro" id="IPR042560">
    <property type="entry name" value="Exo84_C_2"/>
</dbReference>
<dbReference type="SUPFAM" id="SSF74788">
    <property type="entry name" value="Cullin repeat-like"/>
    <property type="match status" value="1"/>
</dbReference>
<dbReference type="GO" id="GO:0006887">
    <property type="term" value="P:exocytosis"/>
    <property type="evidence" value="ECO:0007669"/>
    <property type="project" value="UniProtKB-KW"/>
</dbReference>
<dbReference type="STRING" id="224129.A0A1W4WPP4"/>
<dbReference type="KEGG" id="apln:108734815"/>
<dbReference type="Gene3D" id="2.30.29.30">
    <property type="entry name" value="Pleckstrin-homology domain (PH domain)/Phosphotyrosine-binding domain (PTB)"/>
    <property type="match status" value="1"/>
</dbReference>
<keyword evidence="2" id="KW-0813">Transport</keyword>
<feature type="domain" description="Exocyst component Exo84 C-terminal" evidence="5">
    <location>
        <begin position="284"/>
        <end position="494"/>
    </location>
</feature>
<dbReference type="AlphaFoldDB" id="A0A1W4WPP4"/>
<gene>
    <name evidence="7" type="primary">LOC108734815</name>
</gene>
<dbReference type="PANTHER" id="PTHR21426:SF12">
    <property type="entry name" value="EXOCYST COMPLEX COMPONENT 8"/>
    <property type="match status" value="1"/>
</dbReference>
<dbReference type="CDD" id="cd01226">
    <property type="entry name" value="PH_RalBD_exo84"/>
    <property type="match status" value="1"/>
</dbReference>
<dbReference type="Proteomes" id="UP000192223">
    <property type="component" value="Unplaced"/>
</dbReference>
<dbReference type="InParanoid" id="A0A1W4WPP4"/>
<dbReference type="RefSeq" id="XP_018322010.1">
    <property type="nucleotide sequence ID" value="XM_018466508.2"/>
</dbReference>
<keyword evidence="3" id="KW-0268">Exocytosis</keyword>